<name>A0A2P2NWD3_RHIMU</name>
<proteinExistence type="predicted"/>
<dbReference type="EMBL" id="GGEC01066318">
    <property type="protein sequence ID" value="MBX46802.1"/>
    <property type="molecule type" value="Transcribed_RNA"/>
</dbReference>
<organism evidence="1">
    <name type="scientific">Rhizophora mucronata</name>
    <name type="common">Asiatic mangrove</name>
    <dbReference type="NCBI Taxonomy" id="61149"/>
    <lineage>
        <taxon>Eukaryota</taxon>
        <taxon>Viridiplantae</taxon>
        <taxon>Streptophyta</taxon>
        <taxon>Embryophyta</taxon>
        <taxon>Tracheophyta</taxon>
        <taxon>Spermatophyta</taxon>
        <taxon>Magnoliopsida</taxon>
        <taxon>eudicotyledons</taxon>
        <taxon>Gunneridae</taxon>
        <taxon>Pentapetalae</taxon>
        <taxon>rosids</taxon>
        <taxon>fabids</taxon>
        <taxon>Malpighiales</taxon>
        <taxon>Rhizophoraceae</taxon>
        <taxon>Rhizophora</taxon>
    </lineage>
</organism>
<dbReference type="AlphaFoldDB" id="A0A2P2NWD3"/>
<reference evidence="1" key="1">
    <citation type="submission" date="2018-02" db="EMBL/GenBank/DDBJ databases">
        <title>Rhizophora mucronata_Transcriptome.</title>
        <authorList>
            <person name="Meera S.P."/>
            <person name="Sreeshan A."/>
            <person name="Augustine A."/>
        </authorList>
    </citation>
    <scope>NUCLEOTIDE SEQUENCE</scope>
    <source>
        <tissue evidence="1">Leaf</tissue>
    </source>
</reference>
<evidence type="ECO:0000313" key="1">
    <source>
        <dbReference type="EMBL" id="MBX46802.1"/>
    </source>
</evidence>
<sequence>MLTGCNSLLRSVWFVHSLWPKWSLVRLLLAFRGLSISRSL</sequence>
<protein>
    <submittedName>
        <fullName evidence="1">Uncharacterized protein</fullName>
    </submittedName>
</protein>
<accession>A0A2P2NWD3</accession>